<dbReference type="OrthoDB" id="10256179at2759"/>
<accession>D2VA80</accession>
<dbReference type="eggNOG" id="KOG1426">
    <property type="taxonomic scope" value="Eukaryota"/>
</dbReference>
<dbReference type="PANTHER" id="PTHR45982:SF1">
    <property type="entry name" value="REGULATOR OF CHROMOSOME CONDENSATION"/>
    <property type="match status" value="1"/>
</dbReference>
<proteinExistence type="predicted"/>
<dbReference type="InterPro" id="IPR051553">
    <property type="entry name" value="Ran_GTPase-activating"/>
</dbReference>
<reference evidence="1 2" key="1">
    <citation type="journal article" date="2010" name="Cell">
        <title>The genome of Naegleria gruberi illuminates early eukaryotic versatility.</title>
        <authorList>
            <person name="Fritz-Laylin L.K."/>
            <person name="Prochnik S.E."/>
            <person name="Ginger M.L."/>
            <person name="Dacks J.B."/>
            <person name="Carpenter M.L."/>
            <person name="Field M.C."/>
            <person name="Kuo A."/>
            <person name="Paredez A."/>
            <person name="Chapman J."/>
            <person name="Pham J."/>
            <person name="Shu S."/>
            <person name="Neupane R."/>
            <person name="Cipriano M."/>
            <person name="Mancuso J."/>
            <person name="Tu H."/>
            <person name="Salamov A."/>
            <person name="Lindquist E."/>
            <person name="Shapiro H."/>
            <person name="Lucas S."/>
            <person name="Grigoriev I.V."/>
            <person name="Cande W.Z."/>
            <person name="Fulton C."/>
            <person name="Rokhsar D.S."/>
            <person name="Dawson S.C."/>
        </authorList>
    </citation>
    <scope>NUCLEOTIDE SEQUENCE [LARGE SCALE GENOMIC DNA]</scope>
    <source>
        <strain evidence="1 2">NEG-M</strain>
    </source>
</reference>
<name>D2VA80_NAEGR</name>
<evidence type="ECO:0000313" key="1">
    <source>
        <dbReference type="EMBL" id="EFC46383.1"/>
    </source>
</evidence>
<dbReference type="InParanoid" id="D2VA80"/>
<evidence type="ECO:0000313" key="2">
    <source>
        <dbReference type="Proteomes" id="UP000006671"/>
    </source>
</evidence>
<dbReference type="EMBL" id="GG738859">
    <property type="protein sequence ID" value="EFC46383.1"/>
    <property type="molecule type" value="Genomic_DNA"/>
</dbReference>
<dbReference type="KEGG" id="ngr:NAEGRDRAFT_65767"/>
<dbReference type="OMA" id="CTIVQLE"/>
<dbReference type="AlphaFoldDB" id="D2VA80"/>
<dbReference type="SUPFAM" id="SSF50985">
    <property type="entry name" value="RCC1/BLIP-II"/>
    <property type="match status" value="1"/>
</dbReference>
<protein>
    <submittedName>
        <fullName evidence="1">Predicted protein</fullName>
    </submittedName>
</protein>
<dbReference type="RefSeq" id="XP_002679127.1">
    <property type="nucleotide sequence ID" value="XM_002679081.1"/>
</dbReference>
<dbReference type="GeneID" id="8859378"/>
<gene>
    <name evidence="1" type="ORF">NAEGRDRAFT_65767</name>
</gene>
<dbReference type="Proteomes" id="UP000006671">
    <property type="component" value="Unassembled WGS sequence"/>
</dbReference>
<keyword evidence="2" id="KW-1185">Reference proteome</keyword>
<dbReference type="VEuPathDB" id="AmoebaDB:NAEGRDRAFT_65767"/>
<dbReference type="PANTHER" id="PTHR45982">
    <property type="entry name" value="REGULATOR OF CHROMOSOME CONDENSATION"/>
    <property type="match status" value="1"/>
</dbReference>
<dbReference type="Pfam" id="PF13540">
    <property type="entry name" value="RCC1_2"/>
    <property type="match status" value="1"/>
</dbReference>
<dbReference type="InterPro" id="IPR009091">
    <property type="entry name" value="RCC1/BLIP-II"/>
</dbReference>
<organism evidence="2">
    <name type="scientific">Naegleria gruberi</name>
    <name type="common">Amoeba</name>
    <dbReference type="NCBI Taxonomy" id="5762"/>
    <lineage>
        <taxon>Eukaryota</taxon>
        <taxon>Discoba</taxon>
        <taxon>Heterolobosea</taxon>
        <taxon>Tetramitia</taxon>
        <taxon>Eutetramitia</taxon>
        <taxon>Vahlkampfiidae</taxon>
        <taxon>Naegleria</taxon>
    </lineage>
</organism>
<dbReference type="Gene3D" id="2.130.10.30">
    <property type="entry name" value="Regulator of chromosome condensation 1/beta-lactamase-inhibitor protein II"/>
    <property type="match status" value="2"/>
</dbReference>
<sequence>MVYVLSTGSNRFCESCQSSKSKTFSPITLLPNDDESSLSKVKKIACGREHTMILLQDGQLFGIGNNHNGQVFGTSKTDDSLKIIPVGTFLEKGEMIVDAFCSQINSYVITNCGNIYWSGFETKSHSFVKIEKEENEEINGFYTSASAGHFFVKIGCKIYGSGWNSCGQLGNGTRIDKYGTLSLVSFEDYNKVEKIAMGAQFTVIATEFELYGCGLNDANSYSSSNERNNEFFKPITIPFHGKKISNVTCGGLCTIVQLENNEIFGVGKHVGNYYKKLDINEPIVCKFIKLN</sequence>